<feature type="domain" description="Cupin type-2" evidence="2">
    <location>
        <begin position="36"/>
        <end position="95"/>
    </location>
</feature>
<reference evidence="3 4" key="1">
    <citation type="submission" date="2019-07" db="EMBL/GenBank/DDBJ databases">
        <title>Whole genome shotgun sequence of Cellulomonas xylanilytica NBRC 101102.</title>
        <authorList>
            <person name="Hosoyama A."/>
            <person name="Uohara A."/>
            <person name="Ohji S."/>
            <person name="Ichikawa N."/>
        </authorList>
    </citation>
    <scope>NUCLEOTIDE SEQUENCE [LARGE SCALE GENOMIC DNA]</scope>
    <source>
        <strain evidence="3 4">NBRC 101102</strain>
    </source>
</reference>
<dbReference type="InterPro" id="IPR014710">
    <property type="entry name" value="RmlC-like_jellyroll"/>
</dbReference>
<dbReference type="InterPro" id="IPR013096">
    <property type="entry name" value="Cupin_2"/>
</dbReference>
<sequence length="120" mass="13093">MTPHNIQAALDQVPGPWQPHLLARFNDHEVKVVKLHGEFVWHTHPDTDEMFVVVAGSLTIQLRDGDVVLGPQDVYVVPRGVEHCPRADEEASALLVELAGTTNTGDAGGELTSRTRELPA</sequence>
<evidence type="ECO:0000256" key="1">
    <source>
        <dbReference type="SAM" id="MobiDB-lite"/>
    </source>
</evidence>
<dbReference type="SUPFAM" id="SSF51182">
    <property type="entry name" value="RmlC-like cupins"/>
    <property type="match status" value="1"/>
</dbReference>
<accession>A0A510V2Z1</accession>
<organism evidence="3 4">
    <name type="scientific">Cellulomonas xylanilytica</name>
    <dbReference type="NCBI Taxonomy" id="233583"/>
    <lineage>
        <taxon>Bacteria</taxon>
        <taxon>Bacillati</taxon>
        <taxon>Actinomycetota</taxon>
        <taxon>Actinomycetes</taxon>
        <taxon>Micrococcales</taxon>
        <taxon>Cellulomonadaceae</taxon>
        <taxon>Cellulomonas</taxon>
    </lineage>
</organism>
<dbReference type="InterPro" id="IPR052044">
    <property type="entry name" value="PKS_Associated_Protein"/>
</dbReference>
<dbReference type="Pfam" id="PF07883">
    <property type="entry name" value="Cupin_2"/>
    <property type="match status" value="1"/>
</dbReference>
<dbReference type="Proteomes" id="UP000321118">
    <property type="component" value="Unassembled WGS sequence"/>
</dbReference>
<dbReference type="AlphaFoldDB" id="A0A510V2Z1"/>
<dbReference type="CDD" id="cd02226">
    <property type="entry name" value="cupin_YdbB-like"/>
    <property type="match status" value="1"/>
</dbReference>
<proteinExistence type="predicted"/>
<evidence type="ECO:0000313" key="3">
    <source>
        <dbReference type="EMBL" id="GEK21176.1"/>
    </source>
</evidence>
<dbReference type="Gene3D" id="2.60.120.10">
    <property type="entry name" value="Jelly Rolls"/>
    <property type="match status" value="1"/>
</dbReference>
<dbReference type="InterPro" id="IPR011051">
    <property type="entry name" value="RmlC_Cupin_sf"/>
</dbReference>
<gene>
    <name evidence="3" type="ORF">CXY01_16960</name>
</gene>
<dbReference type="RefSeq" id="WP_146926991.1">
    <property type="nucleotide sequence ID" value="NZ_BJUB01000004.1"/>
</dbReference>
<evidence type="ECO:0000259" key="2">
    <source>
        <dbReference type="Pfam" id="PF07883"/>
    </source>
</evidence>
<feature type="region of interest" description="Disordered" evidence="1">
    <location>
        <begin position="100"/>
        <end position="120"/>
    </location>
</feature>
<dbReference type="EMBL" id="BJUB01000004">
    <property type="protein sequence ID" value="GEK21176.1"/>
    <property type="molecule type" value="Genomic_DNA"/>
</dbReference>
<dbReference type="PANTHER" id="PTHR36114">
    <property type="entry name" value="16.7 KDA PROTEIN IN WHIE LOCUS"/>
    <property type="match status" value="1"/>
</dbReference>
<dbReference type="PANTHER" id="PTHR36114:SF1">
    <property type="entry name" value="16.7 KDA PROTEIN IN WHIE LOCUS"/>
    <property type="match status" value="1"/>
</dbReference>
<evidence type="ECO:0000313" key="4">
    <source>
        <dbReference type="Proteomes" id="UP000321118"/>
    </source>
</evidence>
<comment type="caution">
    <text evidence="3">The sequence shown here is derived from an EMBL/GenBank/DDBJ whole genome shotgun (WGS) entry which is preliminary data.</text>
</comment>
<dbReference type="OrthoDB" id="9794183at2"/>
<keyword evidence="4" id="KW-1185">Reference proteome</keyword>
<protein>
    <recommendedName>
        <fullName evidence="2">Cupin type-2 domain-containing protein</fullName>
    </recommendedName>
</protein>
<name>A0A510V2Z1_9CELL</name>